<reference evidence="3 4" key="1">
    <citation type="submission" date="2019-05" db="EMBL/GenBank/DDBJ databases">
        <title>Emergence of the Ug99 lineage of the wheat stem rust pathogen through somatic hybridization.</title>
        <authorList>
            <person name="Li F."/>
            <person name="Upadhyaya N.M."/>
            <person name="Sperschneider J."/>
            <person name="Matny O."/>
            <person name="Nguyen-Phuc H."/>
            <person name="Mago R."/>
            <person name="Raley C."/>
            <person name="Miller M.E."/>
            <person name="Silverstein K.A.T."/>
            <person name="Henningsen E."/>
            <person name="Hirsch C.D."/>
            <person name="Visser B."/>
            <person name="Pretorius Z.A."/>
            <person name="Steffenson B.J."/>
            <person name="Schwessinger B."/>
            <person name="Dodds P.N."/>
            <person name="Figueroa M."/>
        </authorList>
    </citation>
    <scope>NUCLEOTIDE SEQUENCE [LARGE SCALE GENOMIC DNA]</scope>
    <source>
        <strain evidence="3 4">Ug99</strain>
    </source>
</reference>
<evidence type="ECO:0000313" key="4">
    <source>
        <dbReference type="Proteomes" id="UP000325313"/>
    </source>
</evidence>
<proteinExistence type="predicted"/>
<organism evidence="3 4">
    <name type="scientific">Puccinia graminis f. sp. tritici</name>
    <dbReference type="NCBI Taxonomy" id="56615"/>
    <lineage>
        <taxon>Eukaryota</taxon>
        <taxon>Fungi</taxon>
        <taxon>Dikarya</taxon>
        <taxon>Basidiomycota</taxon>
        <taxon>Pucciniomycotina</taxon>
        <taxon>Pucciniomycetes</taxon>
        <taxon>Pucciniales</taxon>
        <taxon>Pucciniaceae</taxon>
        <taxon>Puccinia</taxon>
    </lineage>
</organism>
<dbReference type="AlphaFoldDB" id="A0A5B0RGQ1"/>
<evidence type="ECO:0000256" key="1">
    <source>
        <dbReference type="SAM" id="MobiDB-lite"/>
    </source>
</evidence>
<protein>
    <recommendedName>
        <fullName evidence="5">Phosphatidylinositol-specific phospholipase C X domain-containing protein</fullName>
    </recommendedName>
</protein>
<feature type="compositionally biased region" description="Polar residues" evidence="1">
    <location>
        <begin position="30"/>
        <end position="62"/>
    </location>
</feature>
<dbReference type="Gene3D" id="3.20.20.190">
    <property type="entry name" value="Phosphatidylinositol (PI) phosphodiesterase"/>
    <property type="match status" value="1"/>
</dbReference>
<sequence length="623" mass="68796">MTVRCCCSPLPCLKVATLSHRKNKIKKSSRTTNSFKIQQTHPQKLSIQQQFHHSGSNNNLKQHSPPIKKNMSDQLPPGPPWHHPPHQNQPSGSHIIHIISSSSTLQEEEEEGADIRLSKSYPFCADPLIEKKKKKNEQQQSENAGEMMMSVLMTTIGARRVQWLCNWLGSLVLAAILILSLSRPLGRASPFLPPNTPSSTQQLNPDVRFQIGFQTHSSSSSSPASDPDLSSSTAPTNQIAPPLTSPPLVFSHDQTDEIARRIFNAAPVLGNYTPATQDYLEPVTGKLPPAIAFQCQDRSLFQMLGDGIRFFDLRVGFLPDHQQLGFYHASALLSTTATLPDVLLGFYKWLDEHPTETVLMSIKVDNATFGNPPSPGQPSSKTLQLMLYQLLTQSQLARDHWLQEDSKLGTLGAARGKLIFIQRIDWSEIRSRREDYTPIGIPLPPQQFNDNDPDFSILYNPVDRASAYVEDFYNILPNPSPILDKFNRKFDAVQSHLSLAAALNPKTVDQLFITFASGGALLNSPPVTPKMLAIGTGEGASLNNSVNGRIEALIQEQYSNGANDPNNNGQAPQRLGILIFDWYHQLPNLVQSVINQNPFSPPPSPSPSPSSPSSTDDYSNYGP</sequence>
<name>A0A5B0RGQ1_PUCGR</name>
<dbReference type="PANTHER" id="PTHR13593">
    <property type="match status" value="1"/>
</dbReference>
<dbReference type="GO" id="GO:0006629">
    <property type="term" value="P:lipid metabolic process"/>
    <property type="evidence" value="ECO:0007669"/>
    <property type="project" value="InterPro"/>
</dbReference>
<feature type="region of interest" description="Disordered" evidence="1">
    <location>
        <begin position="215"/>
        <end position="246"/>
    </location>
</feature>
<dbReference type="PANTHER" id="PTHR13593:SF116">
    <property type="entry name" value="PLC-LIKE PHOSPHODIESTERASE"/>
    <property type="match status" value="1"/>
</dbReference>
<keyword evidence="2" id="KW-1133">Transmembrane helix</keyword>
<dbReference type="Proteomes" id="UP000325313">
    <property type="component" value="Unassembled WGS sequence"/>
</dbReference>
<evidence type="ECO:0000256" key="2">
    <source>
        <dbReference type="SAM" id="Phobius"/>
    </source>
</evidence>
<keyword evidence="2" id="KW-0472">Membrane</keyword>
<feature type="transmembrane region" description="Helical" evidence="2">
    <location>
        <begin position="163"/>
        <end position="181"/>
    </location>
</feature>
<dbReference type="InterPro" id="IPR051057">
    <property type="entry name" value="PI-PLC_domain"/>
</dbReference>
<feature type="region of interest" description="Disordered" evidence="1">
    <location>
        <begin position="21"/>
        <end position="93"/>
    </location>
</feature>
<comment type="caution">
    <text evidence="3">The sequence shown here is derived from an EMBL/GenBank/DDBJ whole genome shotgun (WGS) entry which is preliminary data.</text>
</comment>
<feature type="compositionally biased region" description="Pro residues" evidence="1">
    <location>
        <begin position="599"/>
        <end position="610"/>
    </location>
</feature>
<evidence type="ECO:0000313" key="3">
    <source>
        <dbReference type="EMBL" id="KAA1123904.1"/>
    </source>
</evidence>
<keyword evidence="2" id="KW-0812">Transmembrane</keyword>
<feature type="region of interest" description="Disordered" evidence="1">
    <location>
        <begin position="594"/>
        <end position="623"/>
    </location>
</feature>
<dbReference type="SUPFAM" id="SSF51695">
    <property type="entry name" value="PLC-like phosphodiesterases"/>
    <property type="match status" value="1"/>
</dbReference>
<dbReference type="GO" id="GO:0008081">
    <property type="term" value="F:phosphoric diester hydrolase activity"/>
    <property type="evidence" value="ECO:0007669"/>
    <property type="project" value="InterPro"/>
</dbReference>
<evidence type="ECO:0008006" key="5">
    <source>
        <dbReference type="Google" id="ProtNLM"/>
    </source>
</evidence>
<dbReference type="PROSITE" id="PS50007">
    <property type="entry name" value="PIPLC_X_DOMAIN"/>
    <property type="match status" value="1"/>
</dbReference>
<accession>A0A5B0RGQ1</accession>
<gene>
    <name evidence="3" type="ORF">PGTUg99_029194</name>
</gene>
<dbReference type="InterPro" id="IPR017946">
    <property type="entry name" value="PLC-like_Pdiesterase_TIM-brl"/>
</dbReference>
<feature type="compositionally biased region" description="Low complexity" evidence="1">
    <location>
        <begin position="217"/>
        <end position="236"/>
    </location>
</feature>
<dbReference type="EMBL" id="VDEP01000206">
    <property type="protein sequence ID" value="KAA1123904.1"/>
    <property type="molecule type" value="Genomic_DNA"/>
</dbReference>